<gene>
    <name evidence="1" type="ORF">RB548_02080</name>
</gene>
<dbReference type="RefSeq" id="WP_331373410.1">
    <property type="nucleotide sequence ID" value="NZ_CP133148.1"/>
</dbReference>
<evidence type="ECO:0000313" key="1">
    <source>
        <dbReference type="EMBL" id="WVT04227.1"/>
    </source>
</evidence>
<reference evidence="1" key="1">
    <citation type="submission" date="2023-08" db="EMBL/GenBank/DDBJ databases">
        <title>Complete genome sequence of Sinorhizobium chiapanecum ITTG S70 isolated from Acaciella angustissima nodules in Chiapas-Mexico.</title>
        <authorList>
            <person name="Rincon-Rosales R."/>
            <person name="Rogel M.A."/>
            <person name="Rincon-Medina C.I."/>
            <person name="Guerrero G."/>
            <person name="Manzano-Gomez L.A."/>
            <person name="Lopez-Lopez A."/>
            <person name="Rincon Molina F.A."/>
            <person name="Martinez-Romero E."/>
        </authorList>
    </citation>
    <scope>NUCLEOTIDE SEQUENCE</scope>
    <source>
        <strain evidence="1">ITTG S70</strain>
    </source>
</reference>
<proteinExistence type="predicted"/>
<keyword evidence="2" id="KW-1185">Reference proteome</keyword>
<dbReference type="Proteomes" id="UP001432360">
    <property type="component" value="Chromosome"/>
</dbReference>
<organism evidence="1 2">
    <name type="scientific">Sinorhizobium chiapasense</name>
    <dbReference type="NCBI Taxonomy" id="501572"/>
    <lineage>
        <taxon>Bacteria</taxon>
        <taxon>Pseudomonadati</taxon>
        <taxon>Pseudomonadota</taxon>
        <taxon>Alphaproteobacteria</taxon>
        <taxon>Hyphomicrobiales</taxon>
        <taxon>Rhizobiaceae</taxon>
        <taxon>Sinorhizobium/Ensifer group</taxon>
        <taxon>Sinorhizobium</taxon>
    </lineage>
</organism>
<sequence length="124" mass="13841">MRTIELDGRSIKNPAHCYHKRGRNWAAIMRGKNAASCERHFLPTAGDIVDLDPVQAGDVVEFGGDYITSTGRREPDRRWWHVRAITDDAMTYESHSTLAKALKAAREAAAFSAPHELANQYFGA</sequence>
<dbReference type="EMBL" id="CP133148">
    <property type="protein sequence ID" value="WVT04227.1"/>
    <property type="molecule type" value="Genomic_DNA"/>
</dbReference>
<evidence type="ECO:0000313" key="2">
    <source>
        <dbReference type="Proteomes" id="UP001432360"/>
    </source>
</evidence>
<name>A0ABZ2BDP5_9HYPH</name>
<accession>A0ABZ2BDP5</accession>
<evidence type="ECO:0008006" key="3">
    <source>
        <dbReference type="Google" id="ProtNLM"/>
    </source>
</evidence>
<protein>
    <recommendedName>
        <fullName evidence="3">Phage protein</fullName>
    </recommendedName>
</protein>